<sequence>MTGAPDAPLSAIDDTVVVEYGQFCLQDLARLHGAAEAPVPAGDWLLVGGRGGVLFRSAESDHYPAVRVELWADRPPMHDEPFDATGDSTFSMDGTELQLWSITAATGCHTLRVPAANTYHVRAHVSGRADIEAVEANDPASFAEGVERWLIQIWPAWHGSAVVPQ</sequence>
<reference evidence="1 2" key="1">
    <citation type="submission" date="2016-07" db="EMBL/GenBank/DDBJ databases">
        <title>Complete genome sequence of the Lentzea guizhouensis DHS C013.</title>
        <authorList>
            <person name="Cao C."/>
        </authorList>
    </citation>
    <scope>NUCLEOTIDE SEQUENCE [LARGE SCALE GENOMIC DNA]</scope>
    <source>
        <strain evidence="1 2">DHS C013</strain>
    </source>
</reference>
<dbReference type="EMBL" id="CP016793">
    <property type="protein sequence ID" value="ANZ41695.1"/>
    <property type="molecule type" value="Genomic_DNA"/>
</dbReference>
<dbReference type="Proteomes" id="UP000093053">
    <property type="component" value="Chromosome"/>
</dbReference>
<dbReference type="OrthoDB" id="4485313at2"/>
<name>A0A1B2HVI8_9PSEU</name>
<evidence type="ECO:0000313" key="2">
    <source>
        <dbReference type="Proteomes" id="UP000093053"/>
    </source>
</evidence>
<dbReference type="STRING" id="1586287.BBK82_42860"/>
<keyword evidence="2" id="KW-1185">Reference proteome</keyword>
<dbReference type="KEGG" id="led:BBK82_42860"/>
<organism evidence="1 2">
    <name type="scientific">Lentzea guizhouensis</name>
    <dbReference type="NCBI Taxonomy" id="1586287"/>
    <lineage>
        <taxon>Bacteria</taxon>
        <taxon>Bacillati</taxon>
        <taxon>Actinomycetota</taxon>
        <taxon>Actinomycetes</taxon>
        <taxon>Pseudonocardiales</taxon>
        <taxon>Pseudonocardiaceae</taxon>
        <taxon>Lentzea</taxon>
    </lineage>
</organism>
<gene>
    <name evidence="1" type="ORF">BBK82_42860</name>
</gene>
<dbReference type="RefSeq" id="WP_065920030.1">
    <property type="nucleotide sequence ID" value="NZ_CP016793.1"/>
</dbReference>
<proteinExistence type="predicted"/>
<accession>A0A1B2HVI8</accession>
<protein>
    <submittedName>
        <fullName evidence="1">Uncharacterized protein</fullName>
    </submittedName>
</protein>
<evidence type="ECO:0000313" key="1">
    <source>
        <dbReference type="EMBL" id="ANZ41695.1"/>
    </source>
</evidence>
<dbReference type="AlphaFoldDB" id="A0A1B2HVI8"/>